<comment type="caution">
    <text evidence="1">The sequence shown here is derived from an EMBL/GenBank/DDBJ whole genome shotgun (WGS) entry which is preliminary data.</text>
</comment>
<accession>A0A2N5Y4N3</accession>
<dbReference type="OrthoDB" id="69057at2"/>
<organism evidence="1 2">
    <name type="scientific">Kineobactrum sediminis</name>
    <dbReference type="NCBI Taxonomy" id="1905677"/>
    <lineage>
        <taxon>Bacteria</taxon>
        <taxon>Pseudomonadati</taxon>
        <taxon>Pseudomonadota</taxon>
        <taxon>Gammaproteobacteria</taxon>
        <taxon>Cellvibrionales</taxon>
        <taxon>Halieaceae</taxon>
        <taxon>Kineobactrum</taxon>
    </lineage>
</organism>
<name>A0A2N5Y4N3_9GAMM</name>
<dbReference type="Proteomes" id="UP000234845">
    <property type="component" value="Unassembled WGS sequence"/>
</dbReference>
<dbReference type="AlphaFoldDB" id="A0A2N5Y4N3"/>
<sequence>MSIQSLEKLGFKFGQSGAHSARSMMLAELVILFQITPLDATREQYQADVCDHNLLNKPTTKARNLTYRHLLDLYGLSPEIPLFRVFRKLWPLEPPGQPLLALQMALTRDPLLRLAQHHIVETPIGEAVTRPEVEDLLSGPDPDRFSPASLKSFAQNINGSWTQAGVLRGKTRKIRVRPEVAYTNLVFALFQAYLEGATGERLFQSRWTALLGRGQDQLEELAVIAAQRGIIDYRQSGGVTEVRFPGFLTPEEEQWRYE</sequence>
<dbReference type="EMBL" id="PKLZ01000003">
    <property type="protein sequence ID" value="PLW83353.1"/>
    <property type="molecule type" value="Genomic_DNA"/>
</dbReference>
<keyword evidence="2" id="KW-1185">Reference proteome</keyword>
<evidence type="ECO:0000313" key="1">
    <source>
        <dbReference type="EMBL" id="PLW83353.1"/>
    </source>
</evidence>
<evidence type="ECO:0000313" key="2">
    <source>
        <dbReference type="Proteomes" id="UP000234845"/>
    </source>
</evidence>
<reference evidence="2" key="1">
    <citation type="submission" date="2017-11" db="EMBL/GenBank/DDBJ databases">
        <title>The draft genome sequence of Chromatocurvus sp. F02.</title>
        <authorList>
            <person name="Du Z.-J."/>
            <person name="Chang Y.-Q."/>
        </authorList>
    </citation>
    <scope>NUCLEOTIDE SEQUENCE [LARGE SCALE GENOMIC DNA]</scope>
    <source>
        <strain evidence="2">F02</strain>
    </source>
</reference>
<dbReference type="RefSeq" id="WP_101520953.1">
    <property type="nucleotide sequence ID" value="NZ_PKLZ01000003.1"/>
</dbReference>
<gene>
    <name evidence="1" type="ORF">CWI75_08135</name>
</gene>
<proteinExistence type="predicted"/>
<protein>
    <submittedName>
        <fullName evidence="1">Uncharacterized protein</fullName>
    </submittedName>
</protein>